<dbReference type="EMBL" id="RWGY01000039">
    <property type="protein sequence ID" value="TVU10406.1"/>
    <property type="molecule type" value="Genomic_DNA"/>
</dbReference>
<proteinExistence type="predicted"/>
<dbReference type="GO" id="GO:0003700">
    <property type="term" value="F:DNA-binding transcription factor activity"/>
    <property type="evidence" value="ECO:0007669"/>
    <property type="project" value="TreeGrafter"/>
</dbReference>
<dbReference type="InterPro" id="IPR055186">
    <property type="entry name" value="C2H2-2nd_BIRD-IDD"/>
</dbReference>
<organism evidence="3 4">
    <name type="scientific">Eragrostis curvula</name>
    <name type="common">weeping love grass</name>
    <dbReference type="NCBI Taxonomy" id="38414"/>
    <lineage>
        <taxon>Eukaryota</taxon>
        <taxon>Viridiplantae</taxon>
        <taxon>Streptophyta</taxon>
        <taxon>Embryophyta</taxon>
        <taxon>Tracheophyta</taxon>
        <taxon>Spermatophyta</taxon>
        <taxon>Magnoliopsida</taxon>
        <taxon>Liliopsida</taxon>
        <taxon>Poales</taxon>
        <taxon>Poaceae</taxon>
        <taxon>PACMAD clade</taxon>
        <taxon>Chloridoideae</taxon>
        <taxon>Eragrostideae</taxon>
        <taxon>Eragrostidinae</taxon>
        <taxon>Eragrostis</taxon>
    </lineage>
</organism>
<dbReference type="GO" id="GO:0005634">
    <property type="term" value="C:nucleus"/>
    <property type="evidence" value="ECO:0007669"/>
    <property type="project" value="TreeGrafter"/>
</dbReference>
<comment type="caution">
    <text evidence="3">The sequence shown here is derived from an EMBL/GenBank/DDBJ whole genome shotgun (WGS) entry which is preliminary data.</text>
</comment>
<dbReference type="OrthoDB" id="6354171at2759"/>
<protein>
    <recommendedName>
        <fullName evidence="2">BIRD-IDD transcription factor second C2H2 zinc finger domain-containing protein</fullName>
    </recommendedName>
</protein>
<dbReference type="Gramene" id="TVU10406">
    <property type="protein sequence ID" value="TVU10406"/>
    <property type="gene ID" value="EJB05_43932"/>
</dbReference>
<dbReference type="InterPro" id="IPR031140">
    <property type="entry name" value="IDD1-16"/>
</dbReference>
<evidence type="ECO:0000313" key="3">
    <source>
        <dbReference type="EMBL" id="TVU10406.1"/>
    </source>
</evidence>
<sequence length="114" mass="13093">MQPAYVPSLQQQNSAATPHAAVAMPKKERNQPGNPNPDVEVIALSPRMLLREHNLQLHRRGHDLPWKLLKNPKENRGKVYLCPEPTFMHHDSSRALGDLMGMKKRYCRKHGEKQ</sequence>
<evidence type="ECO:0000313" key="4">
    <source>
        <dbReference type="Proteomes" id="UP000324897"/>
    </source>
</evidence>
<dbReference type="PANTHER" id="PTHR10593:SF214">
    <property type="entry name" value="PROTEIN INDETERMINATE-DOMAIN 5, CHLOROPLASTIC"/>
    <property type="match status" value="1"/>
</dbReference>
<dbReference type="AlphaFoldDB" id="A0A5J9TG74"/>
<feature type="region of interest" description="Disordered" evidence="1">
    <location>
        <begin position="1"/>
        <end position="39"/>
    </location>
</feature>
<name>A0A5J9TG74_9POAL</name>
<feature type="domain" description="BIRD-IDD transcription factor second C2H2 zinc finger" evidence="2">
    <location>
        <begin position="76"/>
        <end position="110"/>
    </location>
</feature>
<dbReference type="Proteomes" id="UP000324897">
    <property type="component" value="Chromosome 3"/>
</dbReference>
<gene>
    <name evidence="3" type="ORF">EJB05_43932</name>
</gene>
<dbReference type="PANTHER" id="PTHR10593">
    <property type="entry name" value="SERINE/THREONINE-PROTEIN KINASE RIO"/>
    <property type="match status" value="1"/>
</dbReference>
<evidence type="ECO:0000256" key="1">
    <source>
        <dbReference type="SAM" id="MobiDB-lite"/>
    </source>
</evidence>
<evidence type="ECO:0000259" key="2">
    <source>
        <dbReference type="Pfam" id="PF22996"/>
    </source>
</evidence>
<reference evidence="3 4" key="1">
    <citation type="journal article" date="2019" name="Sci. Rep.">
        <title>A high-quality genome of Eragrostis curvula grass provides insights into Poaceae evolution and supports new strategies to enhance forage quality.</title>
        <authorList>
            <person name="Carballo J."/>
            <person name="Santos B.A.C.M."/>
            <person name="Zappacosta D."/>
            <person name="Garbus I."/>
            <person name="Selva J.P."/>
            <person name="Gallo C.A."/>
            <person name="Diaz A."/>
            <person name="Albertini E."/>
            <person name="Caccamo M."/>
            <person name="Echenique V."/>
        </authorList>
    </citation>
    <scope>NUCLEOTIDE SEQUENCE [LARGE SCALE GENOMIC DNA]</scope>
    <source>
        <strain evidence="4">cv. Victoria</strain>
        <tissue evidence="3">Leaf</tissue>
    </source>
</reference>
<accession>A0A5J9TG74</accession>
<dbReference type="Pfam" id="PF22996">
    <property type="entry name" value="C2H2-2nd_BIRD-IDD"/>
    <property type="match status" value="1"/>
</dbReference>
<keyword evidence="4" id="KW-1185">Reference proteome</keyword>